<gene>
    <name evidence="3" type="ORF">B7P43_G04510</name>
</gene>
<dbReference type="AlphaFoldDB" id="A0A2J7QVY7"/>
<evidence type="ECO:0000313" key="3">
    <source>
        <dbReference type="EMBL" id="PNF32749.1"/>
    </source>
</evidence>
<organism evidence="3 4">
    <name type="scientific">Cryptotermes secundus</name>
    <dbReference type="NCBI Taxonomy" id="105785"/>
    <lineage>
        <taxon>Eukaryota</taxon>
        <taxon>Metazoa</taxon>
        <taxon>Ecdysozoa</taxon>
        <taxon>Arthropoda</taxon>
        <taxon>Hexapoda</taxon>
        <taxon>Insecta</taxon>
        <taxon>Pterygota</taxon>
        <taxon>Neoptera</taxon>
        <taxon>Polyneoptera</taxon>
        <taxon>Dictyoptera</taxon>
        <taxon>Blattodea</taxon>
        <taxon>Blattoidea</taxon>
        <taxon>Termitoidae</taxon>
        <taxon>Kalotermitidae</taxon>
        <taxon>Cryptotermitinae</taxon>
        <taxon>Cryptotermes</taxon>
    </lineage>
</organism>
<dbReference type="CDD" id="cd01650">
    <property type="entry name" value="RT_nLTR_like"/>
    <property type="match status" value="1"/>
</dbReference>
<evidence type="ECO:0000256" key="1">
    <source>
        <dbReference type="SAM" id="MobiDB-lite"/>
    </source>
</evidence>
<proteinExistence type="predicted"/>
<dbReference type="SUPFAM" id="SSF56672">
    <property type="entry name" value="DNA/RNA polymerases"/>
    <property type="match status" value="1"/>
</dbReference>
<dbReference type="InterPro" id="IPR005135">
    <property type="entry name" value="Endo/exonuclease/phosphatase"/>
</dbReference>
<sequence>MVNEKDPIDRQPESRLNDNIDKVSSPLIKSKLIKTQKNSTITRNSNTPKNLNNLKNLRSNVTNNFSDLRIYHQNIRGLRNKIDELLSQWVFQTPHILCFTEHHLNKTEIMRTSINNYNLGAYYCRKSMKNGGVGIFTHQSLQYELVNLEEFCIDQIIEVCAIKLYLPTNNICILTVYRAPSGNFLHFLNSLEVILNRIQTRSVSIILCGDININYLDNTGSNKPRLISLLMSYNLSSIVDFPTRVSRTSATAIDNIFINRNIYKLFSIIPIPNGLSDHDAQLLTLSNTLFSNSSSSFVTRRLINEHTIADFKKSLSYEYWADVFNINDDLNAMFNNFLNTYLRIFNNSFPYKKFASTHSSQPWLTIGIKVSCARKRELYLLIRNKDDLELSRYYRKYCKVLSKVIKLAKQRYYKKLISNSKNKIKTSWNIIRSITNTNPEKNPMSTIKIEGKLCNNFQIMTNFINNYFASPLPQMKSSMSTNGHEALKFLSDVFKHPFPNIHMTPVTNKEIKDIIKSLKLKYSYGYDEIPQHILKISLPFILSPLTYMCNKSLSLGVFPTRLKYSEIKPIFKKGDRTDVANYRPISLLTSFSKIFEKVIYNRLQHHLDINKILAHEQHGFRTKLSTDTATHDLINTILSALNNKLVVGGLFCDLTKAFDCVNHEILLAKLEFYGINGLAGKLLKDYLTDRQQRTILNNNTESGVSKWQKVKQGVPQGSILGPLLFLVYINDLPYIINKVSKPVLFADDTSILCCKSNYNELVITLKEILELINVWFSINSLTLNLTKTNCVQFSSKPNLPIDININQGDIQINNTSTLKFLGITIDSTLSWKEHIKYTASKLSSASYAIRILTSVMSLESLLMTYYAYAHSIMSYGIIFWGNSTNSDQIFIIQKRIVRIIMRAGNRDSCRPIFKALNILPFYSQYIFSISVFVVKNMDKFVTNSDIHGMHTRRGLDLHYPTCKLTKVQKGVFYSGIRIFNNLPCRIKSLSEDIKKFKYSLKKFLQVGSFYSLHEYYEWKSRNDCASYR</sequence>
<evidence type="ECO:0000313" key="4">
    <source>
        <dbReference type="Proteomes" id="UP000235965"/>
    </source>
</evidence>
<dbReference type="EMBL" id="NEVH01009768">
    <property type="protein sequence ID" value="PNF32749.1"/>
    <property type="molecule type" value="Genomic_DNA"/>
</dbReference>
<reference evidence="3 4" key="1">
    <citation type="submission" date="2017-12" db="EMBL/GenBank/DDBJ databases">
        <title>Hemimetabolous genomes reveal molecular basis of termite eusociality.</title>
        <authorList>
            <person name="Harrison M.C."/>
            <person name="Jongepier E."/>
            <person name="Robertson H.M."/>
            <person name="Arning N."/>
            <person name="Bitard-Feildel T."/>
            <person name="Chao H."/>
            <person name="Childers C.P."/>
            <person name="Dinh H."/>
            <person name="Doddapaneni H."/>
            <person name="Dugan S."/>
            <person name="Gowin J."/>
            <person name="Greiner C."/>
            <person name="Han Y."/>
            <person name="Hu H."/>
            <person name="Hughes D.S.T."/>
            <person name="Huylmans A.-K."/>
            <person name="Kemena C."/>
            <person name="Kremer L.P.M."/>
            <person name="Lee S.L."/>
            <person name="Lopez-Ezquerra A."/>
            <person name="Mallet L."/>
            <person name="Monroy-Kuhn J.M."/>
            <person name="Moser A."/>
            <person name="Murali S.C."/>
            <person name="Muzny D.M."/>
            <person name="Otani S."/>
            <person name="Piulachs M.-D."/>
            <person name="Poelchau M."/>
            <person name="Qu J."/>
            <person name="Schaub F."/>
            <person name="Wada-Katsumata A."/>
            <person name="Worley K.C."/>
            <person name="Xie Q."/>
            <person name="Ylla G."/>
            <person name="Poulsen M."/>
            <person name="Gibbs R.A."/>
            <person name="Schal C."/>
            <person name="Richards S."/>
            <person name="Belles X."/>
            <person name="Korb J."/>
            <person name="Bornberg-Bauer E."/>
        </authorList>
    </citation>
    <scope>NUCLEOTIDE SEQUENCE [LARGE SCALE GENOMIC DNA]</scope>
    <source>
        <tissue evidence="3">Whole body</tissue>
    </source>
</reference>
<dbReference type="Pfam" id="PF14529">
    <property type="entry name" value="Exo_endo_phos_2"/>
    <property type="match status" value="1"/>
</dbReference>
<dbReference type="OrthoDB" id="414730at2759"/>
<dbReference type="InterPro" id="IPR036691">
    <property type="entry name" value="Endo/exonu/phosph_ase_sf"/>
</dbReference>
<feature type="domain" description="Reverse transcriptase" evidence="2">
    <location>
        <begin position="551"/>
        <end position="825"/>
    </location>
</feature>
<dbReference type="GO" id="GO:0071897">
    <property type="term" value="P:DNA biosynthetic process"/>
    <property type="evidence" value="ECO:0007669"/>
    <property type="project" value="UniProtKB-ARBA"/>
</dbReference>
<dbReference type="STRING" id="105785.A0A2J7QVY7"/>
<dbReference type="PANTHER" id="PTHR33332">
    <property type="entry name" value="REVERSE TRANSCRIPTASE DOMAIN-CONTAINING PROTEIN"/>
    <property type="match status" value="1"/>
</dbReference>
<feature type="region of interest" description="Disordered" evidence="1">
    <location>
        <begin position="1"/>
        <end position="21"/>
    </location>
</feature>
<dbReference type="Gene3D" id="3.60.10.10">
    <property type="entry name" value="Endonuclease/exonuclease/phosphatase"/>
    <property type="match status" value="1"/>
</dbReference>
<evidence type="ECO:0000259" key="2">
    <source>
        <dbReference type="PROSITE" id="PS50878"/>
    </source>
</evidence>
<dbReference type="GO" id="GO:0003824">
    <property type="term" value="F:catalytic activity"/>
    <property type="evidence" value="ECO:0007669"/>
    <property type="project" value="InterPro"/>
</dbReference>
<keyword evidence="4" id="KW-1185">Reference proteome</keyword>
<dbReference type="InterPro" id="IPR043502">
    <property type="entry name" value="DNA/RNA_pol_sf"/>
</dbReference>
<dbReference type="PROSITE" id="PS50878">
    <property type="entry name" value="RT_POL"/>
    <property type="match status" value="1"/>
</dbReference>
<protein>
    <recommendedName>
        <fullName evidence="2">Reverse transcriptase domain-containing protein</fullName>
    </recommendedName>
</protein>
<name>A0A2J7QVY7_9NEOP</name>
<accession>A0A2J7QVY7</accession>
<dbReference type="Proteomes" id="UP000235965">
    <property type="component" value="Unassembled WGS sequence"/>
</dbReference>
<comment type="caution">
    <text evidence="3">The sequence shown here is derived from an EMBL/GenBank/DDBJ whole genome shotgun (WGS) entry which is preliminary data.</text>
</comment>
<dbReference type="InParanoid" id="A0A2J7QVY7"/>
<dbReference type="SUPFAM" id="SSF56219">
    <property type="entry name" value="DNase I-like"/>
    <property type="match status" value="1"/>
</dbReference>
<dbReference type="Pfam" id="PF00078">
    <property type="entry name" value="RVT_1"/>
    <property type="match status" value="1"/>
</dbReference>
<dbReference type="InterPro" id="IPR000477">
    <property type="entry name" value="RT_dom"/>
</dbReference>